<proteinExistence type="predicted"/>
<protein>
    <submittedName>
        <fullName evidence="1">Uncharacterized protein</fullName>
    </submittedName>
</protein>
<gene>
    <name evidence="1" type="ORF">Vadar_025864</name>
</gene>
<organism evidence="1 2">
    <name type="scientific">Vaccinium darrowii</name>
    <dbReference type="NCBI Taxonomy" id="229202"/>
    <lineage>
        <taxon>Eukaryota</taxon>
        <taxon>Viridiplantae</taxon>
        <taxon>Streptophyta</taxon>
        <taxon>Embryophyta</taxon>
        <taxon>Tracheophyta</taxon>
        <taxon>Spermatophyta</taxon>
        <taxon>Magnoliopsida</taxon>
        <taxon>eudicotyledons</taxon>
        <taxon>Gunneridae</taxon>
        <taxon>Pentapetalae</taxon>
        <taxon>asterids</taxon>
        <taxon>Ericales</taxon>
        <taxon>Ericaceae</taxon>
        <taxon>Vaccinioideae</taxon>
        <taxon>Vaccinieae</taxon>
        <taxon>Vaccinium</taxon>
    </lineage>
</organism>
<reference evidence="1 2" key="1">
    <citation type="journal article" date="2021" name="Hortic Res">
        <title>High-quality reference genome and annotation aids understanding of berry development for evergreen blueberry (Vaccinium darrowii).</title>
        <authorList>
            <person name="Yu J."/>
            <person name="Hulse-Kemp A.M."/>
            <person name="Babiker E."/>
            <person name="Staton M."/>
        </authorList>
    </citation>
    <scope>NUCLEOTIDE SEQUENCE [LARGE SCALE GENOMIC DNA]</scope>
    <source>
        <strain evidence="2">cv. NJ 8807/NJ 8810</strain>
        <tissue evidence="1">Young leaf</tissue>
    </source>
</reference>
<comment type="caution">
    <text evidence="1">The sequence shown here is derived from an EMBL/GenBank/DDBJ whole genome shotgun (WGS) entry which is preliminary data.</text>
</comment>
<evidence type="ECO:0000313" key="2">
    <source>
        <dbReference type="Proteomes" id="UP000828048"/>
    </source>
</evidence>
<sequence length="248" mass="26872">MDSIKIFKGYNILPNPNIPNQPSTTTTTPTTTPKPCPHRNPLTTTVALSLILLLTLTLAAALVALIYESTTEAPDSPSESLNAVCSLTPHPRTCFTSISSLTFNSSLADPELIFTLSLRASLDQLKNLTSLPKTLISKSNDRRSESALRDCESLFGDAVSRLGDSVRAVEVGAGERVLDEGKIGDLMTWISGAMTYQETCLDGLEEMGSTVLGEVRVKVQKSKEYLSNSLAILANMQSLLQKFHLTMH</sequence>
<dbReference type="Proteomes" id="UP000828048">
    <property type="component" value="Chromosome 3"/>
</dbReference>
<evidence type="ECO:0000313" key="1">
    <source>
        <dbReference type="EMBL" id="KAH7858611.1"/>
    </source>
</evidence>
<keyword evidence="2" id="KW-1185">Reference proteome</keyword>
<name>A0ACB7YZ05_9ERIC</name>
<dbReference type="EMBL" id="CM037153">
    <property type="protein sequence ID" value="KAH7858611.1"/>
    <property type="molecule type" value="Genomic_DNA"/>
</dbReference>
<accession>A0ACB7YZ05</accession>